<evidence type="ECO:0000313" key="1">
    <source>
        <dbReference type="EMBL" id="KAK8947197.1"/>
    </source>
</evidence>
<proteinExistence type="predicted"/>
<dbReference type="EMBL" id="JBBWWQ010000005">
    <property type="protein sequence ID" value="KAK8947197.1"/>
    <property type="molecule type" value="Genomic_DNA"/>
</dbReference>
<name>A0AAP0BQ91_9ASPA</name>
<keyword evidence="2" id="KW-1185">Reference proteome</keyword>
<evidence type="ECO:0000313" key="2">
    <source>
        <dbReference type="Proteomes" id="UP001418222"/>
    </source>
</evidence>
<organism evidence="1 2">
    <name type="scientific">Platanthera zijinensis</name>
    <dbReference type="NCBI Taxonomy" id="2320716"/>
    <lineage>
        <taxon>Eukaryota</taxon>
        <taxon>Viridiplantae</taxon>
        <taxon>Streptophyta</taxon>
        <taxon>Embryophyta</taxon>
        <taxon>Tracheophyta</taxon>
        <taxon>Spermatophyta</taxon>
        <taxon>Magnoliopsida</taxon>
        <taxon>Liliopsida</taxon>
        <taxon>Asparagales</taxon>
        <taxon>Orchidaceae</taxon>
        <taxon>Orchidoideae</taxon>
        <taxon>Orchideae</taxon>
        <taxon>Orchidinae</taxon>
        <taxon>Platanthera</taxon>
    </lineage>
</organism>
<sequence>MEVISWRSERMACVDCSVACWTVFDILSSSASNREREWAWSAWRWSIAFHISCWPVDNSLRRVVGGGSAPVMAGGQREHQCSLSGDSRGGYGKLREKKLQILLIPKVNS</sequence>
<gene>
    <name evidence="1" type="ORF">KSP39_PZI006441</name>
</gene>
<reference evidence="1 2" key="1">
    <citation type="journal article" date="2022" name="Nat. Plants">
        <title>Genomes of leafy and leafless Platanthera orchids illuminate the evolution of mycoheterotrophy.</title>
        <authorList>
            <person name="Li M.H."/>
            <person name="Liu K.W."/>
            <person name="Li Z."/>
            <person name="Lu H.C."/>
            <person name="Ye Q.L."/>
            <person name="Zhang D."/>
            <person name="Wang J.Y."/>
            <person name="Li Y.F."/>
            <person name="Zhong Z.M."/>
            <person name="Liu X."/>
            <person name="Yu X."/>
            <person name="Liu D.K."/>
            <person name="Tu X.D."/>
            <person name="Liu B."/>
            <person name="Hao Y."/>
            <person name="Liao X.Y."/>
            <person name="Jiang Y.T."/>
            <person name="Sun W.H."/>
            <person name="Chen J."/>
            <person name="Chen Y.Q."/>
            <person name="Ai Y."/>
            <person name="Zhai J.W."/>
            <person name="Wu S.S."/>
            <person name="Zhou Z."/>
            <person name="Hsiao Y.Y."/>
            <person name="Wu W.L."/>
            <person name="Chen Y.Y."/>
            <person name="Lin Y.F."/>
            <person name="Hsu J.L."/>
            <person name="Li C.Y."/>
            <person name="Wang Z.W."/>
            <person name="Zhao X."/>
            <person name="Zhong W.Y."/>
            <person name="Ma X.K."/>
            <person name="Ma L."/>
            <person name="Huang J."/>
            <person name="Chen G.Z."/>
            <person name="Huang M.Z."/>
            <person name="Huang L."/>
            <person name="Peng D.H."/>
            <person name="Luo Y.B."/>
            <person name="Zou S.Q."/>
            <person name="Chen S.P."/>
            <person name="Lan S."/>
            <person name="Tsai W.C."/>
            <person name="Van de Peer Y."/>
            <person name="Liu Z.J."/>
        </authorList>
    </citation>
    <scope>NUCLEOTIDE SEQUENCE [LARGE SCALE GENOMIC DNA]</scope>
    <source>
        <strain evidence="1">Lor287</strain>
    </source>
</reference>
<dbReference type="Proteomes" id="UP001418222">
    <property type="component" value="Unassembled WGS sequence"/>
</dbReference>
<protein>
    <submittedName>
        <fullName evidence="1">Uncharacterized protein</fullName>
    </submittedName>
</protein>
<comment type="caution">
    <text evidence="1">The sequence shown here is derived from an EMBL/GenBank/DDBJ whole genome shotgun (WGS) entry which is preliminary data.</text>
</comment>
<dbReference type="AlphaFoldDB" id="A0AAP0BQ91"/>
<accession>A0AAP0BQ91</accession>